<evidence type="ECO:0000313" key="2">
    <source>
        <dbReference type="EMBL" id="KAK6742565.1"/>
    </source>
</evidence>
<dbReference type="InterPro" id="IPR032675">
    <property type="entry name" value="LRR_dom_sf"/>
</dbReference>
<evidence type="ECO:0000313" key="3">
    <source>
        <dbReference type="Proteomes" id="UP001303046"/>
    </source>
</evidence>
<dbReference type="InterPro" id="IPR036047">
    <property type="entry name" value="F-box-like_dom_sf"/>
</dbReference>
<keyword evidence="3" id="KW-1185">Reference proteome</keyword>
<dbReference type="Proteomes" id="UP001303046">
    <property type="component" value="Unassembled WGS sequence"/>
</dbReference>
<dbReference type="CDD" id="cd09917">
    <property type="entry name" value="F-box_SF"/>
    <property type="match status" value="1"/>
</dbReference>
<protein>
    <recommendedName>
        <fullName evidence="1">F-box domain-containing protein</fullName>
    </recommendedName>
</protein>
<gene>
    <name evidence="2" type="primary">Necator_chrIII.g10821</name>
    <name evidence="2" type="ORF">RB195_010056</name>
</gene>
<dbReference type="PROSITE" id="PS50181">
    <property type="entry name" value="FBOX"/>
    <property type="match status" value="1"/>
</dbReference>
<dbReference type="SMART" id="SM00256">
    <property type="entry name" value="FBOX"/>
    <property type="match status" value="1"/>
</dbReference>
<organism evidence="2 3">
    <name type="scientific">Necator americanus</name>
    <name type="common">Human hookworm</name>
    <dbReference type="NCBI Taxonomy" id="51031"/>
    <lineage>
        <taxon>Eukaryota</taxon>
        <taxon>Metazoa</taxon>
        <taxon>Ecdysozoa</taxon>
        <taxon>Nematoda</taxon>
        <taxon>Chromadorea</taxon>
        <taxon>Rhabditida</taxon>
        <taxon>Rhabditina</taxon>
        <taxon>Rhabditomorpha</taxon>
        <taxon>Strongyloidea</taxon>
        <taxon>Ancylostomatidae</taxon>
        <taxon>Bunostominae</taxon>
        <taxon>Necator</taxon>
    </lineage>
</organism>
<dbReference type="EMBL" id="JAVFWL010000003">
    <property type="protein sequence ID" value="KAK6742565.1"/>
    <property type="molecule type" value="Genomic_DNA"/>
</dbReference>
<evidence type="ECO:0000259" key="1">
    <source>
        <dbReference type="PROSITE" id="PS50181"/>
    </source>
</evidence>
<reference evidence="2 3" key="1">
    <citation type="submission" date="2023-08" db="EMBL/GenBank/DDBJ databases">
        <title>A Necator americanus chromosomal reference genome.</title>
        <authorList>
            <person name="Ilik V."/>
            <person name="Petrzelkova K.J."/>
            <person name="Pardy F."/>
            <person name="Fuh T."/>
            <person name="Niatou-Singa F.S."/>
            <person name="Gouil Q."/>
            <person name="Baker L."/>
            <person name="Ritchie M.E."/>
            <person name="Jex A.R."/>
            <person name="Gazzola D."/>
            <person name="Li H."/>
            <person name="Toshio Fujiwara R."/>
            <person name="Zhan B."/>
            <person name="Aroian R.V."/>
            <person name="Pafco B."/>
            <person name="Schwarz E.M."/>
        </authorList>
    </citation>
    <scope>NUCLEOTIDE SEQUENCE [LARGE SCALE GENOMIC DNA]</scope>
    <source>
        <strain evidence="2 3">Aroian</strain>
        <tissue evidence="2">Whole animal</tissue>
    </source>
</reference>
<dbReference type="Pfam" id="PF00646">
    <property type="entry name" value="F-box"/>
    <property type="match status" value="1"/>
</dbReference>
<proteinExistence type="predicted"/>
<comment type="caution">
    <text evidence="2">The sequence shown here is derived from an EMBL/GenBank/DDBJ whole genome shotgun (WGS) entry which is preliminary data.</text>
</comment>
<sequence length="370" mass="41521">MNGSVVAPFPEKHGDDITKKLARKVSVAIIRFLSSVVICYPRKLHTVYERGKRLEELPNEILLKILSYCDFTSKMNMRAVNYRLYTLVETGAFTLVRRNLIGGVEIMDGCRSTDNTFDTGIPSSYYSSYHLTLSRPLKRVQLLVPAARLTNIMRHVSVCHSLKLCGVSLDEPLATNILEASFRTINDVTIDRVHTVTAETLGKLVRKAHPSKSLVFCNHSTLQASEAIVPDLLLSCTASNIAIEPSVSLFHRFFDDAALVRLVISDQAIRRTIRLPLCAVTHNGISKAAQAFYKRCCDVMAEVTAEMRAPQWEIFVSFPSSMLIKRDMIEVPAEMRGQCTVWGYLPYYEDSFVVEVRVGGMNLRIVVESP</sequence>
<accession>A0ABR1CWL8</accession>
<dbReference type="Gene3D" id="3.80.10.10">
    <property type="entry name" value="Ribonuclease Inhibitor"/>
    <property type="match status" value="1"/>
</dbReference>
<feature type="domain" description="F-box" evidence="1">
    <location>
        <begin position="51"/>
        <end position="100"/>
    </location>
</feature>
<dbReference type="InterPro" id="IPR001810">
    <property type="entry name" value="F-box_dom"/>
</dbReference>
<name>A0ABR1CWL8_NECAM</name>
<dbReference type="SUPFAM" id="SSF81383">
    <property type="entry name" value="F-box domain"/>
    <property type="match status" value="1"/>
</dbReference>